<keyword evidence="2" id="KW-1133">Transmembrane helix</keyword>
<evidence type="ECO:0000256" key="2">
    <source>
        <dbReference type="SAM" id="Phobius"/>
    </source>
</evidence>
<dbReference type="AlphaFoldDB" id="A0AAJ6QPB6"/>
<dbReference type="RefSeq" id="XP_003739396.2">
    <property type="nucleotide sequence ID" value="XM_003739348.2"/>
</dbReference>
<feature type="region of interest" description="Disordered" evidence="1">
    <location>
        <begin position="101"/>
        <end position="121"/>
    </location>
</feature>
<dbReference type="PANTHER" id="PTHR21329:SF3">
    <property type="entry name" value="PHOSPHATIDYLINOSITOL N-ACETYLGLUCOSAMINYLTRANSFERASE SUBUNIT Q"/>
    <property type="match status" value="1"/>
</dbReference>
<dbReference type="KEGG" id="goe:100899257"/>
<organism evidence="3 4">
    <name type="scientific">Galendromus occidentalis</name>
    <name type="common">western predatory mite</name>
    <dbReference type="NCBI Taxonomy" id="34638"/>
    <lineage>
        <taxon>Eukaryota</taxon>
        <taxon>Metazoa</taxon>
        <taxon>Ecdysozoa</taxon>
        <taxon>Arthropoda</taxon>
        <taxon>Chelicerata</taxon>
        <taxon>Arachnida</taxon>
        <taxon>Acari</taxon>
        <taxon>Parasitiformes</taxon>
        <taxon>Mesostigmata</taxon>
        <taxon>Gamasina</taxon>
        <taxon>Phytoseioidea</taxon>
        <taxon>Phytoseiidae</taxon>
        <taxon>Typhlodrominae</taxon>
        <taxon>Galendromus</taxon>
    </lineage>
</organism>
<keyword evidence="3" id="KW-1185">Reference proteome</keyword>
<dbReference type="PANTHER" id="PTHR21329">
    <property type="entry name" value="PHOSPHATIDYLINOSITOL N-ACETYLGLUCOSAMINYLTRANSFERASE SUBUNIT Q-RELATED"/>
    <property type="match status" value="1"/>
</dbReference>
<sequence length="429" mass="48754">MLLMISRDVLDIIGSPDCEAFLLAKPTYDGRNLSVDTIDKKPRQKDPSSFVGVESYRAERYKSYDFTIDSRTLEVRKFSRSFPCDQLFIVEDGTLFEQLVGQPEPPSGTQGFPEPEPGPVGRGTATYLEHHSALVKLSLILKRLTFTKSLLLVLLLDTLLGACFGHNVCEWWPTAVEEAVPKARTIVEWLRKGTPLGLKLNPQVNHALANFFTIHVNMWDVYVEVMLPSLRTLTNAVTRVGFVPLTVQCALVCDIITLSTVHVYCFYGYMCKIYALWLSALFALLRIFRGLKFNPLRQRVDTLTDSDPVILGPIILTIVVFLLPTLFIYYVMFSLMRCCVLLVNFTLGTLMHDLFVTTFNVVTTLSLERDLDIRRTEITRVNEFALKARPSYSRGTRKALARGVTRVFRFRELLSFLRDLCAGRIVYPL</sequence>
<proteinExistence type="predicted"/>
<dbReference type="Pfam" id="PF05024">
    <property type="entry name" value="Gpi1"/>
    <property type="match status" value="1"/>
</dbReference>
<reference evidence="4" key="1">
    <citation type="submission" date="2025-08" db="UniProtKB">
        <authorList>
            <consortium name="RefSeq"/>
        </authorList>
    </citation>
    <scope>IDENTIFICATION</scope>
</reference>
<evidence type="ECO:0000256" key="1">
    <source>
        <dbReference type="SAM" id="MobiDB-lite"/>
    </source>
</evidence>
<dbReference type="Proteomes" id="UP000694867">
    <property type="component" value="Unplaced"/>
</dbReference>
<evidence type="ECO:0000313" key="4">
    <source>
        <dbReference type="RefSeq" id="XP_003739396.2"/>
    </source>
</evidence>
<dbReference type="InterPro" id="IPR007720">
    <property type="entry name" value="PigQ/GPI1"/>
</dbReference>
<feature type="transmembrane region" description="Helical" evidence="2">
    <location>
        <begin position="266"/>
        <end position="288"/>
    </location>
</feature>
<accession>A0AAJ6QPB6</accession>
<evidence type="ECO:0000313" key="3">
    <source>
        <dbReference type="Proteomes" id="UP000694867"/>
    </source>
</evidence>
<dbReference type="GO" id="GO:0005783">
    <property type="term" value="C:endoplasmic reticulum"/>
    <property type="evidence" value="ECO:0007669"/>
    <property type="project" value="TreeGrafter"/>
</dbReference>
<dbReference type="CTD" id="117366"/>
<keyword evidence="2" id="KW-0812">Transmembrane</keyword>
<dbReference type="GO" id="GO:0016020">
    <property type="term" value="C:membrane"/>
    <property type="evidence" value="ECO:0007669"/>
    <property type="project" value="InterPro"/>
</dbReference>
<feature type="transmembrane region" description="Helical" evidence="2">
    <location>
        <begin position="309"/>
        <end position="333"/>
    </location>
</feature>
<protein>
    <submittedName>
        <fullName evidence="4">Uncharacterized protein LOC100899257</fullName>
    </submittedName>
</protein>
<dbReference type="GO" id="GO:0006506">
    <property type="term" value="P:GPI anchor biosynthetic process"/>
    <property type="evidence" value="ECO:0007669"/>
    <property type="project" value="InterPro"/>
</dbReference>
<gene>
    <name evidence="4" type="primary">LOC100899257</name>
</gene>
<keyword evidence="2" id="KW-0472">Membrane</keyword>
<dbReference type="GeneID" id="100899257"/>
<name>A0AAJ6QPB6_9ACAR</name>